<evidence type="ECO:0000313" key="2">
    <source>
        <dbReference type="EMBL" id="OEG70788.1"/>
    </source>
</evidence>
<evidence type="ECO:0000259" key="1">
    <source>
        <dbReference type="Pfam" id="PF13200"/>
    </source>
</evidence>
<dbReference type="InterPro" id="IPR025275">
    <property type="entry name" value="DUF4015"/>
</dbReference>
<feature type="domain" description="DUF4015" evidence="1">
    <location>
        <begin position="67"/>
        <end position="371"/>
    </location>
</feature>
<proteinExistence type="predicted"/>
<dbReference type="EMBL" id="LNVX01000291">
    <property type="protein sequence ID" value="OEG70788.1"/>
    <property type="molecule type" value="Genomic_DNA"/>
</dbReference>
<accession>A0A1E5ILG2</accession>
<reference evidence="2 3" key="1">
    <citation type="submission" date="2015-11" db="EMBL/GenBank/DDBJ databases">
        <title>Evidence for parallel genomic evolution in an endosymbiosis of termite gut flagellates.</title>
        <authorList>
            <person name="Zheng H."/>
        </authorList>
    </citation>
    <scope>NUCLEOTIDE SEQUENCE [LARGE SCALE GENOMIC DNA]</scope>
    <source>
        <strain evidence="2 3">CET450</strain>
    </source>
</reference>
<keyword evidence="3" id="KW-1185">Reference proteome</keyword>
<dbReference type="SUPFAM" id="SSF51445">
    <property type="entry name" value="(Trans)glycosidases"/>
    <property type="match status" value="1"/>
</dbReference>
<name>A0A1E5ILG2_ENDTX</name>
<sequence length="387" mass="44186">MKKQRLNFFISLTVFSLFAIARWIDYEAHSKSARLEQPQEEQSAADAAPTVLTDIKPKKIKRKYIRGIHLSALISGSEKRRKIAADLFDNTELNTAVIDIKEYEGKVYIDGVKIVNANGTYAKAMPDLKKYISDLKEKGVYTIARIVVFRDNTITRKNPGLAVKNPDGTIWTDRKGVAWLDPYNKDAWDYNLQIAERAVNIGFDEIQFDYIRFPSDGNTKNCCYSKPHSAAEALKALVCFLKESNKRLKTKGTKISIDVFGLTTTATDDMGIGQKIVEMTEWIDYVSPMLYPSHYGKWNYGIADPNKEPYKVVYFALADALKRIPAEKVRPWLQDFSLGYKYGRDEVKAQMQACYDNKVSSWLLWNPRCVYTKDALKGQDEDTLTSR</sequence>
<gene>
    <name evidence="2" type="ORF">ATZ36_17600</name>
</gene>
<comment type="caution">
    <text evidence="2">The sequence shown here is derived from an EMBL/GenBank/DDBJ whole genome shotgun (WGS) entry which is preliminary data.</text>
</comment>
<organism evidence="2 3">
    <name type="scientific">Endomicrobium trichonymphae</name>
    <dbReference type="NCBI Taxonomy" id="1408204"/>
    <lineage>
        <taxon>Bacteria</taxon>
        <taxon>Pseudomonadati</taxon>
        <taxon>Elusimicrobiota</taxon>
        <taxon>Endomicrobiia</taxon>
        <taxon>Endomicrobiales</taxon>
        <taxon>Endomicrobiaceae</taxon>
        <taxon>Candidatus Endomicrobiellum</taxon>
    </lineage>
</organism>
<evidence type="ECO:0000313" key="3">
    <source>
        <dbReference type="Proteomes" id="UP000095237"/>
    </source>
</evidence>
<dbReference type="Proteomes" id="UP000095237">
    <property type="component" value="Unassembled WGS sequence"/>
</dbReference>
<dbReference type="Gene3D" id="3.20.20.80">
    <property type="entry name" value="Glycosidases"/>
    <property type="match status" value="1"/>
</dbReference>
<dbReference type="InterPro" id="IPR017853">
    <property type="entry name" value="GH"/>
</dbReference>
<protein>
    <recommendedName>
        <fullName evidence="1">DUF4015 domain-containing protein</fullName>
    </recommendedName>
</protein>
<dbReference type="AlphaFoldDB" id="A0A1E5ILG2"/>
<dbReference type="Pfam" id="PF13200">
    <property type="entry name" value="DUF4015"/>
    <property type="match status" value="1"/>
</dbReference>